<feature type="region of interest" description="Disordered" evidence="1">
    <location>
        <begin position="1"/>
        <end position="54"/>
    </location>
</feature>
<proteinExistence type="predicted"/>
<dbReference type="EMBL" id="HADW01006160">
    <property type="protein sequence ID" value="SBP07560.1"/>
    <property type="molecule type" value="Transcribed_RNA"/>
</dbReference>
<protein>
    <submittedName>
        <fullName evidence="2">Leucine rich repeat containing 3</fullName>
    </submittedName>
</protein>
<gene>
    <name evidence="2" type="primary">LRRC3</name>
</gene>
<name>A0A1A7WPB3_9TELE</name>
<reference evidence="2" key="1">
    <citation type="submission" date="2016-05" db="EMBL/GenBank/DDBJ databases">
        <authorList>
            <person name="Lavstsen T."/>
            <person name="Jespersen J.S."/>
        </authorList>
    </citation>
    <scope>NUCLEOTIDE SEQUENCE</scope>
    <source>
        <tissue evidence="2">Brain</tissue>
    </source>
</reference>
<evidence type="ECO:0000313" key="2">
    <source>
        <dbReference type="EMBL" id="SBP07560.1"/>
    </source>
</evidence>
<organism evidence="2">
    <name type="scientific">Iconisemion striatum</name>
    <dbReference type="NCBI Taxonomy" id="60296"/>
    <lineage>
        <taxon>Eukaryota</taxon>
        <taxon>Metazoa</taxon>
        <taxon>Chordata</taxon>
        <taxon>Craniata</taxon>
        <taxon>Vertebrata</taxon>
        <taxon>Euteleostomi</taxon>
        <taxon>Actinopterygii</taxon>
        <taxon>Neopterygii</taxon>
        <taxon>Teleostei</taxon>
        <taxon>Neoteleostei</taxon>
        <taxon>Acanthomorphata</taxon>
        <taxon>Ovalentaria</taxon>
        <taxon>Atherinomorphae</taxon>
        <taxon>Cyprinodontiformes</taxon>
        <taxon>Nothobranchiidae</taxon>
        <taxon>Iconisemion</taxon>
    </lineage>
</organism>
<dbReference type="AlphaFoldDB" id="A0A1A7WPB3"/>
<feature type="non-terminal residue" evidence="2">
    <location>
        <position position="1"/>
    </location>
</feature>
<reference evidence="2" key="2">
    <citation type="submission" date="2016-06" db="EMBL/GenBank/DDBJ databases">
        <title>The genome of a short-lived fish provides insights into sex chromosome evolution and the genetic control of aging.</title>
        <authorList>
            <person name="Reichwald K."/>
            <person name="Felder M."/>
            <person name="Petzold A."/>
            <person name="Koch P."/>
            <person name="Groth M."/>
            <person name="Platzer M."/>
        </authorList>
    </citation>
    <scope>NUCLEOTIDE SEQUENCE</scope>
    <source>
        <tissue evidence="2">Brain</tissue>
    </source>
</reference>
<accession>A0A1A7WPB3</accession>
<evidence type="ECO:0000256" key="1">
    <source>
        <dbReference type="SAM" id="MobiDB-lite"/>
    </source>
</evidence>
<sequence>QRARHVPQLSGECGGRGLSKRLGQPTDLGSFKQPTQQPPKRHLHQAPCPGPPLP</sequence>